<evidence type="ECO:0000313" key="3">
    <source>
        <dbReference type="Proteomes" id="UP001199631"/>
    </source>
</evidence>
<accession>A0AAW5B2F4</accession>
<dbReference type="EMBL" id="JAIFZM010000001">
    <property type="protein sequence ID" value="MCG3417746.1"/>
    <property type="molecule type" value="Genomic_DNA"/>
</dbReference>
<gene>
    <name evidence="2" type="ORF">K3T81_01175</name>
</gene>
<organism evidence="2 3">
    <name type="scientific">Oceanobacillus jordanicus</name>
    <dbReference type="NCBI Taxonomy" id="2867266"/>
    <lineage>
        <taxon>Bacteria</taxon>
        <taxon>Bacillati</taxon>
        <taxon>Bacillota</taxon>
        <taxon>Bacilli</taxon>
        <taxon>Bacillales</taxon>
        <taxon>Bacillaceae</taxon>
        <taxon>Oceanobacillus</taxon>
    </lineage>
</organism>
<reference evidence="2 3" key="1">
    <citation type="journal article" date="2022" name="Evol. Bioinform. Online">
        <title>Draft Genome Sequence of Oceanobacillus jordanicus Strain GSFE11, a Halotolerant Plant Growth-Promoting Bacterial Endophyte Isolated From the Jordan Valley.</title>
        <authorList>
            <person name="Alhindi T."/>
            <person name="Albdaiwi R."/>
        </authorList>
    </citation>
    <scope>NUCLEOTIDE SEQUENCE [LARGE SCALE GENOMIC DNA]</scope>
    <source>
        <strain evidence="2 3">GSFE11</strain>
    </source>
</reference>
<protein>
    <recommendedName>
        <fullName evidence="4">Glycosyl hydrolase</fullName>
    </recommendedName>
</protein>
<proteinExistence type="predicted"/>
<name>A0AAW5B2F4_9BACI</name>
<dbReference type="GO" id="GO:0005975">
    <property type="term" value="P:carbohydrate metabolic process"/>
    <property type="evidence" value="ECO:0007669"/>
    <property type="project" value="InterPro"/>
</dbReference>
<dbReference type="InterPro" id="IPR008928">
    <property type="entry name" value="6-hairpin_glycosidase_sf"/>
</dbReference>
<keyword evidence="3" id="KW-1185">Reference proteome</keyword>
<comment type="caution">
    <text evidence="2">The sequence shown here is derived from an EMBL/GenBank/DDBJ whole genome shotgun (WGS) entry which is preliminary data.</text>
</comment>
<dbReference type="Gene3D" id="1.50.10.10">
    <property type="match status" value="1"/>
</dbReference>
<feature type="transmembrane region" description="Helical" evidence="1">
    <location>
        <begin position="6"/>
        <end position="22"/>
    </location>
</feature>
<evidence type="ECO:0008006" key="4">
    <source>
        <dbReference type="Google" id="ProtNLM"/>
    </source>
</evidence>
<dbReference type="RefSeq" id="WP_238017663.1">
    <property type="nucleotide sequence ID" value="NZ_JAIFZM010000001.1"/>
</dbReference>
<dbReference type="SUPFAM" id="SSF48208">
    <property type="entry name" value="Six-hairpin glycosidases"/>
    <property type="match status" value="1"/>
</dbReference>
<sequence>MLIQVFIAIILVLIIINVLINLKGEKHTEDSVITEQFIVKWLKNDNGTLATYIKPDKQLDEDLVSGREALSESLGLWMRYAIEKEDKKMFDNAYMQLVNHFLKQDGMVYWKLTEKGKSDVYTNALVDDLRIIAALMDANKNWPKSSYPYSKTAKQIAKFLSTYSKSGDVLTDFYDKGMRYNSNYLTLSYIDTAALRQMRGNGLIAGSLYEATVDVLLQAPVINGFFPKSYHATSEQYIYENEVHMIDQALTAYQLSLEGENSEVFLDFIKNELSENGKIYGKYNRQTKVPTVEYESPAVYSLLILYCLEVGAKEVADGLYKRMLDFRNVEANDPYYGGYSVYKQNTHIFDNLLPLLAELNVSSSN</sequence>
<evidence type="ECO:0000313" key="2">
    <source>
        <dbReference type="EMBL" id="MCG3417746.1"/>
    </source>
</evidence>
<keyword evidence="1" id="KW-0472">Membrane</keyword>
<dbReference type="AlphaFoldDB" id="A0AAW5B2F4"/>
<dbReference type="InterPro" id="IPR012341">
    <property type="entry name" value="6hp_glycosidase-like_sf"/>
</dbReference>
<keyword evidence="1" id="KW-0812">Transmembrane</keyword>
<evidence type="ECO:0000256" key="1">
    <source>
        <dbReference type="SAM" id="Phobius"/>
    </source>
</evidence>
<dbReference type="Proteomes" id="UP001199631">
    <property type="component" value="Unassembled WGS sequence"/>
</dbReference>
<keyword evidence="1" id="KW-1133">Transmembrane helix</keyword>